<keyword evidence="5" id="KW-1185">Reference proteome</keyword>
<comment type="caution">
    <text evidence="4">The sequence shown here is derived from an EMBL/GenBank/DDBJ whole genome shotgun (WGS) entry which is preliminary data.</text>
</comment>
<reference evidence="4 5" key="1">
    <citation type="submission" date="2019-07" db="EMBL/GenBank/DDBJ databases">
        <title>Genomic Encyclopedia of Type Strains, Phase III (KMG-III): the genomes of soil and plant-associated and newly described type strains.</title>
        <authorList>
            <person name="Whitman W."/>
        </authorList>
    </citation>
    <scope>NUCLEOTIDE SEQUENCE [LARGE SCALE GENOMIC DNA]</scope>
    <source>
        <strain evidence="4 5">BL24</strain>
    </source>
</reference>
<keyword evidence="4" id="KW-0167">Capsid protein</keyword>
<accession>A0A5S5CIS0</accession>
<dbReference type="PANTHER" id="PTHR39183:SF1">
    <property type="entry name" value="SPORE COAT PROTEIN F-LIKE PROTEIN YHCQ"/>
    <property type="match status" value="1"/>
</dbReference>
<dbReference type="InterPro" id="IPR012347">
    <property type="entry name" value="Ferritin-like"/>
</dbReference>
<name>A0A5S5CIS0_9BACL</name>
<dbReference type="Pfam" id="PF07875">
    <property type="entry name" value="Coat_F"/>
    <property type="match status" value="1"/>
</dbReference>
<dbReference type="Proteomes" id="UP000323257">
    <property type="component" value="Unassembled WGS sequence"/>
</dbReference>
<dbReference type="RefSeq" id="WP_148927647.1">
    <property type="nucleotide sequence ID" value="NZ_VNHS01000001.1"/>
</dbReference>
<evidence type="ECO:0000313" key="4">
    <source>
        <dbReference type="EMBL" id="TYP79602.1"/>
    </source>
</evidence>
<protein>
    <submittedName>
        <fullName evidence="4">Spore coat protein CotF</fullName>
    </submittedName>
</protein>
<comment type="similarity">
    <text evidence="3">Belongs to the CotF family.</text>
</comment>
<comment type="subcellular location">
    <subcellularLocation>
        <location evidence="2">Spore coat</location>
    </subcellularLocation>
</comment>
<evidence type="ECO:0000313" key="5">
    <source>
        <dbReference type="Proteomes" id="UP000323257"/>
    </source>
</evidence>
<evidence type="ECO:0000256" key="3">
    <source>
        <dbReference type="ARBA" id="ARBA00024344"/>
    </source>
</evidence>
<keyword evidence="1" id="KW-0749">Sporulation</keyword>
<sequence>MNSQFQAQQQFGTAQYGAHEILEIHEVLAASIDAINLFQVYRPFVQDPQLAQILDNQLQFMTQGYQSFIHLLNGQGAAQPAQFRAPKNVQPVLGLRQPAPAAPNQPGEQLDDRDVACAALNCHKNGAVKKMMAAQECTNPQFRAFLQQSAVNCSEQAYELWQYMNQKGFYQVPTLQENTTQTMIQSFAPAPQGAFAGR</sequence>
<dbReference type="Gene3D" id="1.20.1260.10">
    <property type="match status" value="1"/>
</dbReference>
<dbReference type="EMBL" id="VNHS01000001">
    <property type="protein sequence ID" value="TYP79602.1"/>
    <property type="molecule type" value="Genomic_DNA"/>
</dbReference>
<gene>
    <name evidence="4" type="ORF">BCM02_101722</name>
</gene>
<evidence type="ECO:0000256" key="1">
    <source>
        <dbReference type="ARBA" id="ARBA00022969"/>
    </source>
</evidence>
<organism evidence="4 5">
    <name type="scientific">Paenibacillus methanolicus</name>
    <dbReference type="NCBI Taxonomy" id="582686"/>
    <lineage>
        <taxon>Bacteria</taxon>
        <taxon>Bacillati</taxon>
        <taxon>Bacillota</taxon>
        <taxon>Bacilli</taxon>
        <taxon>Bacillales</taxon>
        <taxon>Paenibacillaceae</taxon>
        <taxon>Paenibacillus</taxon>
    </lineage>
</organism>
<proteinExistence type="inferred from homology"/>
<dbReference type="AlphaFoldDB" id="A0A5S5CIS0"/>
<dbReference type="OrthoDB" id="2374504at2"/>
<keyword evidence="4" id="KW-0946">Virion</keyword>
<dbReference type="InterPro" id="IPR012851">
    <property type="entry name" value="Spore_coat_CotF-like"/>
</dbReference>
<evidence type="ECO:0000256" key="2">
    <source>
        <dbReference type="ARBA" id="ARBA00024325"/>
    </source>
</evidence>
<dbReference type="GO" id="GO:0030435">
    <property type="term" value="P:sporulation resulting in formation of a cellular spore"/>
    <property type="evidence" value="ECO:0007669"/>
    <property type="project" value="UniProtKB-KW"/>
</dbReference>
<dbReference type="PANTHER" id="PTHR39183">
    <property type="entry name" value="SPORE COAT PROTEIN F-LIKE PROTEIN YHCQ"/>
    <property type="match status" value="1"/>
</dbReference>